<evidence type="ECO:0000256" key="2">
    <source>
        <dbReference type="ARBA" id="ARBA00022527"/>
    </source>
</evidence>
<protein>
    <recommendedName>
        <fullName evidence="1">non-specific serine/threonine protein kinase</fullName>
        <ecNumber evidence="1">2.7.11.1</ecNumber>
    </recommendedName>
</protein>
<evidence type="ECO:0000256" key="10">
    <source>
        <dbReference type="RuleBase" id="RU000304"/>
    </source>
</evidence>
<dbReference type="Pfam" id="PF00069">
    <property type="entry name" value="Pkinase"/>
    <property type="match status" value="1"/>
</dbReference>
<comment type="caution">
    <text evidence="12">The sequence shown here is derived from an EMBL/GenBank/DDBJ whole genome shotgun (WGS) entry which is preliminary data.</text>
</comment>
<dbReference type="GO" id="GO:0005524">
    <property type="term" value="F:ATP binding"/>
    <property type="evidence" value="ECO:0007669"/>
    <property type="project" value="UniProtKB-UniRule"/>
</dbReference>
<evidence type="ECO:0000256" key="8">
    <source>
        <dbReference type="ARBA" id="ARBA00048679"/>
    </source>
</evidence>
<dbReference type="InterPro" id="IPR008271">
    <property type="entry name" value="Ser/Thr_kinase_AS"/>
</dbReference>
<dbReference type="PROSITE" id="PS00107">
    <property type="entry name" value="PROTEIN_KINASE_ATP"/>
    <property type="match status" value="1"/>
</dbReference>
<dbReference type="PANTHER" id="PTHR44329">
    <property type="entry name" value="SERINE/THREONINE-PROTEIN KINASE TNNI3K-RELATED"/>
    <property type="match status" value="1"/>
</dbReference>
<dbReference type="Proteomes" id="UP001219518">
    <property type="component" value="Unassembled WGS sequence"/>
</dbReference>
<feature type="domain" description="Protein kinase" evidence="11">
    <location>
        <begin position="133"/>
        <end position="384"/>
    </location>
</feature>
<dbReference type="EMBL" id="JAHWGI010000302">
    <property type="protein sequence ID" value="KAK3912767.1"/>
    <property type="molecule type" value="Genomic_DNA"/>
</dbReference>
<evidence type="ECO:0000256" key="7">
    <source>
        <dbReference type="ARBA" id="ARBA00047899"/>
    </source>
</evidence>
<evidence type="ECO:0000256" key="9">
    <source>
        <dbReference type="PROSITE-ProRule" id="PRU10141"/>
    </source>
</evidence>
<dbReference type="Gene3D" id="1.10.510.10">
    <property type="entry name" value="Transferase(Phosphotransferase) domain 1"/>
    <property type="match status" value="1"/>
</dbReference>
<dbReference type="AlphaFoldDB" id="A0AAE1H0Z7"/>
<name>A0AAE1H0Z7_9NEOP</name>
<dbReference type="EC" id="2.7.11.1" evidence="1"/>
<dbReference type="InterPro" id="IPR051681">
    <property type="entry name" value="Ser/Thr_Kinases-Pseudokinases"/>
</dbReference>
<dbReference type="InterPro" id="IPR011009">
    <property type="entry name" value="Kinase-like_dom_sf"/>
</dbReference>
<organism evidence="12 13">
    <name type="scientific">Frankliniella fusca</name>
    <dbReference type="NCBI Taxonomy" id="407009"/>
    <lineage>
        <taxon>Eukaryota</taxon>
        <taxon>Metazoa</taxon>
        <taxon>Ecdysozoa</taxon>
        <taxon>Arthropoda</taxon>
        <taxon>Hexapoda</taxon>
        <taxon>Insecta</taxon>
        <taxon>Pterygota</taxon>
        <taxon>Neoptera</taxon>
        <taxon>Paraneoptera</taxon>
        <taxon>Thysanoptera</taxon>
        <taxon>Terebrantia</taxon>
        <taxon>Thripoidea</taxon>
        <taxon>Thripidae</taxon>
        <taxon>Frankliniella</taxon>
    </lineage>
</organism>
<dbReference type="InterPro" id="IPR017441">
    <property type="entry name" value="Protein_kinase_ATP_BS"/>
</dbReference>
<dbReference type="Gene3D" id="3.30.200.20">
    <property type="entry name" value="Phosphorylase Kinase, domain 1"/>
    <property type="match status" value="1"/>
</dbReference>
<dbReference type="PROSITE" id="PS50011">
    <property type="entry name" value="PROTEIN_KINASE_DOM"/>
    <property type="match status" value="1"/>
</dbReference>
<keyword evidence="3" id="KW-0808">Transferase</keyword>
<comment type="catalytic activity">
    <reaction evidence="8">
        <text>L-seryl-[protein] + ATP = O-phospho-L-seryl-[protein] + ADP + H(+)</text>
        <dbReference type="Rhea" id="RHEA:17989"/>
        <dbReference type="Rhea" id="RHEA-COMP:9863"/>
        <dbReference type="Rhea" id="RHEA-COMP:11604"/>
        <dbReference type="ChEBI" id="CHEBI:15378"/>
        <dbReference type="ChEBI" id="CHEBI:29999"/>
        <dbReference type="ChEBI" id="CHEBI:30616"/>
        <dbReference type="ChEBI" id="CHEBI:83421"/>
        <dbReference type="ChEBI" id="CHEBI:456216"/>
        <dbReference type="EC" id="2.7.11.1"/>
    </reaction>
</comment>
<dbReference type="SMART" id="SM00220">
    <property type="entry name" value="S_TKc"/>
    <property type="match status" value="1"/>
</dbReference>
<dbReference type="InterPro" id="IPR000719">
    <property type="entry name" value="Prot_kinase_dom"/>
</dbReference>
<keyword evidence="4 9" id="KW-0547">Nucleotide-binding</keyword>
<evidence type="ECO:0000256" key="6">
    <source>
        <dbReference type="ARBA" id="ARBA00022840"/>
    </source>
</evidence>
<dbReference type="PROSITE" id="PS00108">
    <property type="entry name" value="PROTEIN_KINASE_ST"/>
    <property type="match status" value="1"/>
</dbReference>
<accession>A0AAE1H0Z7</accession>
<reference evidence="12" key="2">
    <citation type="journal article" date="2023" name="BMC Genomics">
        <title>Pest status, molecular evolution, and epigenetic factors derived from the genome assembly of Frankliniella fusca, a thysanopteran phytovirus vector.</title>
        <authorList>
            <person name="Catto M.A."/>
            <person name="Labadie P.E."/>
            <person name="Jacobson A.L."/>
            <person name="Kennedy G.G."/>
            <person name="Srinivasan R."/>
            <person name="Hunt B.G."/>
        </authorList>
    </citation>
    <scope>NUCLEOTIDE SEQUENCE</scope>
    <source>
        <strain evidence="12">PL_HMW_Pooled</strain>
    </source>
</reference>
<keyword evidence="5 12" id="KW-0418">Kinase</keyword>
<dbReference type="GO" id="GO:0004674">
    <property type="term" value="F:protein serine/threonine kinase activity"/>
    <property type="evidence" value="ECO:0007669"/>
    <property type="project" value="UniProtKB-KW"/>
</dbReference>
<reference evidence="12" key="1">
    <citation type="submission" date="2021-07" db="EMBL/GenBank/DDBJ databases">
        <authorList>
            <person name="Catto M.A."/>
            <person name="Jacobson A."/>
            <person name="Kennedy G."/>
            <person name="Labadie P."/>
            <person name="Hunt B.G."/>
            <person name="Srinivasan R."/>
        </authorList>
    </citation>
    <scope>NUCLEOTIDE SEQUENCE</scope>
    <source>
        <strain evidence="12">PL_HMW_Pooled</strain>
        <tissue evidence="12">Head</tissue>
    </source>
</reference>
<comment type="catalytic activity">
    <reaction evidence="7">
        <text>L-threonyl-[protein] + ATP = O-phospho-L-threonyl-[protein] + ADP + H(+)</text>
        <dbReference type="Rhea" id="RHEA:46608"/>
        <dbReference type="Rhea" id="RHEA-COMP:11060"/>
        <dbReference type="Rhea" id="RHEA-COMP:11605"/>
        <dbReference type="ChEBI" id="CHEBI:15378"/>
        <dbReference type="ChEBI" id="CHEBI:30013"/>
        <dbReference type="ChEBI" id="CHEBI:30616"/>
        <dbReference type="ChEBI" id="CHEBI:61977"/>
        <dbReference type="ChEBI" id="CHEBI:456216"/>
        <dbReference type="EC" id="2.7.11.1"/>
    </reaction>
</comment>
<feature type="binding site" evidence="9">
    <location>
        <position position="160"/>
    </location>
    <ligand>
        <name>ATP</name>
        <dbReference type="ChEBI" id="CHEBI:30616"/>
    </ligand>
</feature>
<proteinExistence type="inferred from homology"/>
<keyword evidence="6 9" id="KW-0067">ATP-binding</keyword>
<evidence type="ECO:0000256" key="5">
    <source>
        <dbReference type="ARBA" id="ARBA00022777"/>
    </source>
</evidence>
<gene>
    <name evidence="12" type="ORF">KUF71_004717</name>
</gene>
<evidence type="ECO:0000313" key="12">
    <source>
        <dbReference type="EMBL" id="KAK3912767.1"/>
    </source>
</evidence>
<evidence type="ECO:0000256" key="3">
    <source>
        <dbReference type="ARBA" id="ARBA00022679"/>
    </source>
</evidence>
<keyword evidence="13" id="KW-1185">Reference proteome</keyword>
<evidence type="ECO:0000256" key="4">
    <source>
        <dbReference type="ARBA" id="ARBA00022741"/>
    </source>
</evidence>
<dbReference type="PANTHER" id="PTHR44329:SF285">
    <property type="entry name" value="V-MOS MOLONEY MURINE SARCOMA VIRAL ONCO HOMOLOG"/>
    <property type="match status" value="1"/>
</dbReference>
<comment type="similarity">
    <text evidence="10">Belongs to the protein kinase superfamily.</text>
</comment>
<keyword evidence="2 10" id="KW-0723">Serine/threonine-protein kinase</keyword>
<sequence length="388" mass="43107">MASMSMRKVVSPRNIASAFVSPTVNQSLGVLLRHAQGESFRSPQSLQRSPCLSPFVAQTVSKDRSPIVAKQTSTILKKGKTVRKLPWSDGGEVLGVHALRPIDTLESFDECRHACPSADTPDRAEMLKKFKQKNNGILLGKGSFGSVVEALYKGKVVAVKIVQPTTASIRQIRNELNGLKLQHPNIVSMLKVVLPYDDIAGVVIMEKICGYTLQKLLDHGLLKDQPSKRIRYTMQLSCALKYCHDHGVLHLDMKPQNVIVENCSDSCKLCDFGCSSPIGAERPYLQGTVGYAAPEVLQGFKPTTAADVYSLGITMWQLISGISPYKGHREHTVIYKVVTDEYRPEVPTASYPQDEKYLLLIQKCWLQQPQCRPSIDQVLEELELTRCL</sequence>
<evidence type="ECO:0000259" key="11">
    <source>
        <dbReference type="PROSITE" id="PS50011"/>
    </source>
</evidence>
<evidence type="ECO:0000256" key="1">
    <source>
        <dbReference type="ARBA" id="ARBA00012513"/>
    </source>
</evidence>
<dbReference type="SUPFAM" id="SSF56112">
    <property type="entry name" value="Protein kinase-like (PK-like)"/>
    <property type="match status" value="1"/>
</dbReference>
<evidence type="ECO:0000313" key="13">
    <source>
        <dbReference type="Proteomes" id="UP001219518"/>
    </source>
</evidence>